<dbReference type="Pfam" id="PF16879">
    <property type="entry name" value="Sin3a_C"/>
    <property type="match status" value="1"/>
</dbReference>
<dbReference type="Proteomes" id="UP000253551">
    <property type="component" value="Unassembled WGS sequence"/>
</dbReference>
<dbReference type="InterPro" id="IPR003822">
    <property type="entry name" value="PAH"/>
</dbReference>
<feature type="non-terminal residue" evidence="8">
    <location>
        <position position="1"/>
    </location>
</feature>
<dbReference type="AlphaFoldDB" id="A0A367KL34"/>
<dbReference type="InterPro" id="IPR036600">
    <property type="entry name" value="PAH_sf"/>
</dbReference>
<accession>A0A367KL34</accession>
<dbReference type="PROSITE" id="PS51477">
    <property type="entry name" value="PAH"/>
    <property type="match status" value="2"/>
</dbReference>
<organism evidence="8 9">
    <name type="scientific">Rhizopus stolonifer</name>
    <name type="common">Rhizopus nigricans</name>
    <dbReference type="NCBI Taxonomy" id="4846"/>
    <lineage>
        <taxon>Eukaryota</taxon>
        <taxon>Fungi</taxon>
        <taxon>Fungi incertae sedis</taxon>
        <taxon>Mucoromycota</taxon>
        <taxon>Mucoromycotina</taxon>
        <taxon>Mucoromycetes</taxon>
        <taxon>Mucorales</taxon>
        <taxon>Mucorineae</taxon>
        <taxon>Rhizopodaceae</taxon>
        <taxon>Rhizopus</taxon>
    </lineage>
</organism>
<dbReference type="FunFam" id="1.20.1160.11:FF:000002">
    <property type="entry name" value="Paired amphipathic helix protein SIN3"/>
    <property type="match status" value="1"/>
</dbReference>
<gene>
    <name evidence="8" type="primary">SIN3_7</name>
    <name evidence="8" type="ORF">CU098_010621</name>
</gene>
<dbReference type="InterPro" id="IPR039774">
    <property type="entry name" value="Sin3-like"/>
</dbReference>
<feature type="compositionally biased region" description="Acidic residues" evidence="6">
    <location>
        <begin position="579"/>
        <end position="597"/>
    </location>
</feature>
<dbReference type="Gene3D" id="1.20.1160.11">
    <property type="entry name" value="Paired amphipathic helix"/>
    <property type="match status" value="3"/>
</dbReference>
<keyword evidence="4 5" id="KW-0539">Nucleus</keyword>
<name>A0A367KL34_RHIST</name>
<dbReference type="InterPro" id="IPR013194">
    <property type="entry name" value="HDAC_interact_dom"/>
</dbReference>
<protein>
    <submittedName>
        <fullName evidence="8">Transcriptional regulatory protein sin3</fullName>
    </submittedName>
</protein>
<evidence type="ECO:0000256" key="4">
    <source>
        <dbReference type="ARBA" id="ARBA00023242"/>
    </source>
</evidence>
<dbReference type="Pfam" id="PF08295">
    <property type="entry name" value="Sin3_corepress"/>
    <property type="match status" value="1"/>
</dbReference>
<feature type="domain" description="Histone deacetylase interacting" evidence="7">
    <location>
        <begin position="289"/>
        <end position="374"/>
    </location>
</feature>
<evidence type="ECO:0000313" key="9">
    <source>
        <dbReference type="Proteomes" id="UP000253551"/>
    </source>
</evidence>
<feature type="region of interest" description="Disordered" evidence="6">
    <location>
        <begin position="553"/>
        <end position="602"/>
    </location>
</feature>
<dbReference type="PANTHER" id="PTHR12346:SF0">
    <property type="entry name" value="SIN3A, ISOFORM G"/>
    <property type="match status" value="1"/>
</dbReference>
<proteinExistence type="predicted"/>
<feature type="region of interest" description="Disordered" evidence="6">
    <location>
        <begin position="162"/>
        <end position="190"/>
    </location>
</feature>
<evidence type="ECO:0000256" key="3">
    <source>
        <dbReference type="ARBA" id="ARBA00022737"/>
    </source>
</evidence>
<dbReference type="GO" id="GO:0000122">
    <property type="term" value="P:negative regulation of transcription by RNA polymerase II"/>
    <property type="evidence" value="ECO:0007669"/>
    <property type="project" value="TreeGrafter"/>
</dbReference>
<evidence type="ECO:0000259" key="7">
    <source>
        <dbReference type="SMART" id="SM00761"/>
    </source>
</evidence>
<evidence type="ECO:0000313" key="8">
    <source>
        <dbReference type="EMBL" id="RCI02851.1"/>
    </source>
</evidence>
<comment type="caution">
    <text evidence="8">The sequence shown here is derived from an EMBL/GenBank/DDBJ whole genome shotgun (WGS) entry which is preliminary data.</text>
</comment>
<keyword evidence="9" id="KW-1185">Reference proteome</keyword>
<dbReference type="GO" id="GO:0070822">
    <property type="term" value="C:Sin3-type complex"/>
    <property type="evidence" value="ECO:0007669"/>
    <property type="project" value="TreeGrafter"/>
</dbReference>
<dbReference type="Pfam" id="PF02671">
    <property type="entry name" value="PAH"/>
    <property type="match status" value="3"/>
</dbReference>
<dbReference type="SMART" id="SM00761">
    <property type="entry name" value="HDAC_interact"/>
    <property type="match status" value="1"/>
</dbReference>
<dbReference type="PANTHER" id="PTHR12346">
    <property type="entry name" value="SIN3B-RELATED"/>
    <property type="match status" value="1"/>
</dbReference>
<dbReference type="GO" id="GO:0003714">
    <property type="term" value="F:transcription corepressor activity"/>
    <property type="evidence" value="ECO:0007669"/>
    <property type="project" value="InterPro"/>
</dbReference>
<evidence type="ECO:0000256" key="1">
    <source>
        <dbReference type="ARBA" id="ARBA00004123"/>
    </source>
</evidence>
<evidence type="ECO:0000256" key="2">
    <source>
        <dbReference type="ARBA" id="ARBA00022491"/>
    </source>
</evidence>
<evidence type="ECO:0000256" key="5">
    <source>
        <dbReference type="PROSITE-ProRule" id="PRU00810"/>
    </source>
</evidence>
<comment type="subcellular location">
    <subcellularLocation>
        <location evidence="1 5">Nucleus</location>
    </subcellularLocation>
</comment>
<feature type="compositionally biased region" description="Acidic residues" evidence="6">
    <location>
        <begin position="555"/>
        <end position="571"/>
    </location>
</feature>
<dbReference type="SUPFAM" id="SSF47762">
    <property type="entry name" value="PAH2 domain"/>
    <property type="match status" value="3"/>
</dbReference>
<dbReference type="FunFam" id="1.20.1160.11:FF:000003">
    <property type="entry name" value="Paired amphipathic helix SIN3-like protein"/>
    <property type="match status" value="1"/>
</dbReference>
<dbReference type="EMBL" id="PJQM01001237">
    <property type="protein sequence ID" value="RCI02851.1"/>
    <property type="molecule type" value="Genomic_DNA"/>
</dbReference>
<dbReference type="InterPro" id="IPR031693">
    <property type="entry name" value="Sin3_C"/>
</dbReference>
<evidence type="ECO:0000256" key="6">
    <source>
        <dbReference type="SAM" id="MobiDB-lite"/>
    </source>
</evidence>
<sequence length="904" mass="105917">IDTPGVIERVSALFRGNPTLISGFNTFLPPGYCIECSIDDLARDVIKVTTPSGTTTTSTNSGPNFHFRNATPTFTPQQQQQQVIDEASRRPPIEFNHAINYVNKIKNRFAHDPEVYKQFLELLQTYQKDQRPITEVYSQVHVLFNGAADLLAEFKQFLPDMTSKKPTSKRRGMTHSPKQKRSKASHSNLSDIRSTSYYNEPIISTEETEFFERVRKYIGNKTTYYSFLKVLNLFCQQILDQNTLIERCESFLGGNKELFHQLKTMVGYQTQDKVIENIPAISQRPDLSGYPEYGPSYRSVPETWQEKQRCSGRDDLCKQVLNDEYVSHPTWASEDGGFIAYDYDMNIEANLNTISLLEPIFKRIQSMSEEEKSSFKLPVGLGGPSKTIYQRIIKKIYGKEQGSEVIEMLHNQPLQAVPIILKRLRQKDEEWRKSQREWNKVWREIEIKNYYKALDYQGVNFKNSDRKSMSVKALVTEIEAIRLDQEQENSHKPQFVYEFKDKALFKDVSRVLFSYFERQTVYGISDCEVMKAFIEMFLPIFFDVVDVTPQKEEKIIEDEDVDEDDDMSEEESFTREKSAEDDEQKEDEPVADDMEVDQPEKEPASVMTIHKLYTLFGNTTFYCFFRLFQMAYERLEKMKQLDKEFQADPTKSKHMSKTAIGLGANSKIFQHLQLDFDQGFYKPLLKLIEYFFDDELDQQTFEECTRYIFGTQAYTIFSIDKLMQSLIRQIYYIVSDSKAQTLLSLFKQYHEYRTHTEELENAYRLQVAELLEGDDETYNLAFNTSKRTLSIQILGRDDEPFKLHDEEGYNKYVNNYVDWEHETLGVDKNLIRPSFLKRNIHSHIQHPMYRLSSNMEYKICRNTYHLFYVIGTEDSLVSTKNAEPTNEAQDKNKRFQLWLTNKSN</sequence>
<reference evidence="8 9" key="1">
    <citation type="journal article" date="2018" name="G3 (Bethesda)">
        <title>Phylogenetic and Phylogenomic Definition of Rhizopus Species.</title>
        <authorList>
            <person name="Gryganskyi A.P."/>
            <person name="Golan J."/>
            <person name="Dolatabadi S."/>
            <person name="Mondo S."/>
            <person name="Robb S."/>
            <person name="Idnurm A."/>
            <person name="Muszewska A."/>
            <person name="Steczkiewicz K."/>
            <person name="Masonjones S."/>
            <person name="Liao H.L."/>
            <person name="Gajdeczka M.T."/>
            <person name="Anike F."/>
            <person name="Vuek A."/>
            <person name="Anishchenko I.M."/>
            <person name="Voigt K."/>
            <person name="de Hoog G.S."/>
            <person name="Smith M.E."/>
            <person name="Heitman J."/>
            <person name="Vilgalys R."/>
            <person name="Stajich J.E."/>
        </authorList>
    </citation>
    <scope>NUCLEOTIDE SEQUENCE [LARGE SCALE GENOMIC DNA]</scope>
    <source>
        <strain evidence="8 9">LSU 92-RS-03</strain>
    </source>
</reference>
<dbReference type="STRING" id="4846.A0A367KL34"/>
<keyword evidence="3" id="KW-0677">Repeat</keyword>
<dbReference type="OrthoDB" id="10265969at2759"/>
<feature type="compositionally biased region" description="Basic residues" evidence="6">
    <location>
        <begin position="166"/>
        <end position="184"/>
    </location>
</feature>
<keyword evidence="2" id="KW-0678">Repressor</keyword>